<dbReference type="Proteomes" id="UP001198402">
    <property type="component" value="Unassembled WGS sequence"/>
</dbReference>
<name>A0ABS7XZP3_9FLAO</name>
<gene>
    <name evidence="1" type="ORF">LBV24_07905</name>
</gene>
<accession>A0ABS7XZP3</accession>
<dbReference type="EMBL" id="JAIUJS010000003">
    <property type="protein sequence ID" value="MCA0153136.1"/>
    <property type="molecule type" value="Genomic_DNA"/>
</dbReference>
<evidence type="ECO:0000313" key="1">
    <source>
        <dbReference type="EMBL" id="MCA0153136.1"/>
    </source>
</evidence>
<dbReference type="RefSeq" id="WP_224478075.1">
    <property type="nucleotide sequence ID" value="NZ_JAIUJS010000003.1"/>
</dbReference>
<reference evidence="2" key="1">
    <citation type="submission" date="2023-07" db="EMBL/GenBank/DDBJ databases">
        <authorList>
            <person name="Yue Y."/>
        </authorList>
    </citation>
    <scope>NUCLEOTIDE SEQUENCE [LARGE SCALE GENOMIC DNA]</scope>
    <source>
        <strain evidence="2">2Y89</strain>
    </source>
</reference>
<protein>
    <submittedName>
        <fullName evidence="1">Uncharacterized protein</fullName>
    </submittedName>
</protein>
<organism evidence="1 2">
    <name type="scientific">Winogradskyella vincentii</name>
    <dbReference type="NCBI Taxonomy" id="2877122"/>
    <lineage>
        <taxon>Bacteria</taxon>
        <taxon>Pseudomonadati</taxon>
        <taxon>Bacteroidota</taxon>
        <taxon>Flavobacteriia</taxon>
        <taxon>Flavobacteriales</taxon>
        <taxon>Flavobacteriaceae</taxon>
        <taxon>Winogradskyella</taxon>
    </lineage>
</organism>
<keyword evidence="2" id="KW-1185">Reference proteome</keyword>
<comment type="caution">
    <text evidence="1">The sequence shown here is derived from an EMBL/GenBank/DDBJ whole genome shotgun (WGS) entry which is preliminary data.</text>
</comment>
<proteinExistence type="predicted"/>
<evidence type="ECO:0000313" key="2">
    <source>
        <dbReference type="Proteomes" id="UP001198402"/>
    </source>
</evidence>
<sequence>MNREQVLEAIIEGYRNSIHQRYQYQNIKSNYEIPESIDEDTVNILREYWLNYIYPDYTKRKELNEAFVSLDDYIKNPKNLLRLLLNATRLIFNYGRHLPTILSSGLKALKTFRAAERFENNLINEAIKSKMNAPFSESKINTLIKLLPPEEIENFIDVSQSLFEILHDRIQIEKIKEIIQYLILAMKKNQESYTISQIKGLEIGLEMLTEGDKLFTQLAKEDQKKLVYLITDIERDMLGLNN</sequence>